<evidence type="ECO:0000313" key="1">
    <source>
        <dbReference type="EMBL" id="CEK26489.1"/>
    </source>
</evidence>
<sequence>MLSVTPAAPYWATLQTDEYRWNAGEKTLTLQSLEHLINRVQHQYLYLATGNRQLSQILP</sequence>
<accession>A0A0A8VES1</accession>
<reference evidence="1" key="1">
    <citation type="journal article" date="2015" name="Genome Announc.">
        <title>Complete Genome Sequence of Yersinia ruckeri Strain CSF007-82, Etiologic Agent of Red Mouth Disease in Salmonid Fish.</title>
        <authorList>
            <person name="Nelson M.C."/>
            <person name="LaPatra S.E."/>
            <person name="Welch T.J."/>
            <person name="Graf J."/>
        </authorList>
    </citation>
    <scope>NUCLEOTIDE SEQUENCE</scope>
    <source>
        <strain evidence="1">CSF007-82</strain>
    </source>
</reference>
<protein>
    <submittedName>
        <fullName evidence="1">Uncharacterized protein</fullName>
    </submittedName>
</protein>
<gene>
    <name evidence="1" type="ORF">CSF007_3550</name>
</gene>
<proteinExistence type="predicted"/>
<organism evidence="1">
    <name type="scientific">Yersinia ruckeri</name>
    <dbReference type="NCBI Taxonomy" id="29486"/>
    <lineage>
        <taxon>Bacteria</taxon>
        <taxon>Pseudomonadati</taxon>
        <taxon>Pseudomonadota</taxon>
        <taxon>Gammaproteobacteria</taxon>
        <taxon>Enterobacterales</taxon>
        <taxon>Yersiniaceae</taxon>
        <taxon>Yersinia</taxon>
    </lineage>
</organism>
<dbReference type="AlphaFoldDB" id="A0A0A8VES1"/>
<dbReference type="EMBL" id="LN681231">
    <property type="protein sequence ID" value="CEK26489.1"/>
    <property type="molecule type" value="Genomic_DNA"/>
</dbReference>
<name>A0A0A8VES1_YERRU</name>